<feature type="transmembrane region" description="Helical" evidence="2">
    <location>
        <begin position="224"/>
        <end position="243"/>
    </location>
</feature>
<protein>
    <submittedName>
        <fullName evidence="3">Uncharacterized protein</fullName>
    </submittedName>
</protein>
<feature type="region of interest" description="Disordered" evidence="1">
    <location>
        <begin position="287"/>
        <end position="307"/>
    </location>
</feature>
<dbReference type="RefSeq" id="WP_172989145.1">
    <property type="nucleotide sequence ID" value="NZ_CP054038.1"/>
</dbReference>
<proteinExistence type="predicted"/>
<name>A0A7D4TPZ4_9MICO</name>
<sequence>MTTTTAPGSASDDLSAAAADAAAKAGRAWKRFVARAVPPALSGAQPVRGLLRSGEESYRADAALVAKAAPALFGELDEFYLRGRRVMGLTESEQFEEIVREGVHEAALALTAAERFTPEARKSLERRVRCAKDFVERREGEISRRLYAHRLTQSVLFTMLVILVVVVAEYSLRSNRIIAPTAAELAAMRDILVVVGAGAAGAGVSVLLRLSHSDVSYDVARSGAAHYRIALGVAFGVAILLLLKSGVIADFGIGPGASETVDSFYFWGALGFLAGFNERWATNLITRHPGDKPGSVKEPSGAKPRTP</sequence>
<dbReference type="Proteomes" id="UP000502498">
    <property type="component" value="Chromosome"/>
</dbReference>
<keyword evidence="2" id="KW-0812">Transmembrane</keyword>
<evidence type="ECO:0000313" key="3">
    <source>
        <dbReference type="EMBL" id="QKJ18704.1"/>
    </source>
</evidence>
<gene>
    <name evidence="3" type="ORF">HQM25_04430</name>
</gene>
<organism evidence="3 4">
    <name type="scientific">Microbacterium hominis</name>
    <dbReference type="NCBI Taxonomy" id="162426"/>
    <lineage>
        <taxon>Bacteria</taxon>
        <taxon>Bacillati</taxon>
        <taxon>Actinomycetota</taxon>
        <taxon>Actinomycetes</taxon>
        <taxon>Micrococcales</taxon>
        <taxon>Microbacteriaceae</taxon>
        <taxon>Microbacterium</taxon>
    </lineage>
</organism>
<accession>A0A7D4TPZ4</accession>
<keyword evidence="2" id="KW-1133">Transmembrane helix</keyword>
<evidence type="ECO:0000256" key="2">
    <source>
        <dbReference type="SAM" id="Phobius"/>
    </source>
</evidence>
<keyword evidence="2" id="KW-0472">Membrane</keyword>
<feature type="transmembrane region" description="Helical" evidence="2">
    <location>
        <begin position="191"/>
        <end position="212"/>
    </location>
</feature>
<feature type="transmembrane region" description="Helical" evidence="2">
    <location>
        <begin position="151"/>
        <end position="170"/>
    </location>
</feature>
<reference evidence="3 4" key="1">
    <citation type="submission" date="2020-05" db="EMBL/GenBank/DDBJ databases">
        <title>Strain PA2F3 complete genome.</title>
        <authorList>
            <person name="Kim Y.-S."/>
            <person name="Kim S.-J."/>
            <person name="Jung H.-k."/>
            <person name="Kim S.-E."/>
            <person name="Kim K.-H."/>
        </authorList>
    </citation>
    <scope>NUCLEOTIDE SEQUENCE [LARGE SCALE GENOMIC DNA]</scope>
    <source>
        <strain evidence="3 4">PA2F3</strain>
    </source>
</reference>
<evidence type="ECO:0000313" key="4">
    <source>
        <dbReference type="Proteomes" id="UP000502498"/>
    </source>
</evidence>
<dbReference type="EMBL" id="CP054038">
    <property type="protein sequence ID" value="QKJ18704.1"/>
    <property type="molecule type" value="Genomic_DNA"/>
</dbReference>
<evidence type="ECO:0000256" key="1">
    <source>
        <dbReference type="SAM" id="MobiDB-lite"/>
    </source>
</evidence>
<dbReference type="AlphaFoldDB" id="A0A7D4TPZ4"/>